<evidence type="ECO:0000259" key="4">
    <source>
        <dbReference type="PROSITE" id="PS50995"/>
    </source>
</evidence>
<dbReference type="InterPro" id="IPR000835">
    <property type="entry name" value="HTH_MarR-typ"/>
</dbReference>
<dbReference type="InterPro" id="IPR036388">
    <property type="entry name" value="WH-like_DNA-bd_sf"/>
</dbReference>
<dbReference type="PANTHER" id="PTHR42756:SF1">
    <property type="entry name" value="TRANSCRIPTIONAL REPRESSOR OF EMRAB OPERON"/>
    <property type="match status" value="1"/>
</dbReference>
<organism evidence="5 6">
    <name type="scientific">Desulfosarcina ovata subsp. ovata</name>
    <dbReference type="NCBI Taxonomy" id="2752305"/>
    <lineage>
        <taxon>Bacteria</taxon>
        <taxon>Pseudomonadati</taxon>
        <taxon>Thermodesulfobacteriota</taxon>
        <taxon>Desulfobacteria</taxon>
        <taxon>Desulfobacterales</taxon>
        <taxon>Desulfosarcinaceae</taxon>
        <taxon>Desulfosarcina</taxon>
    </lineage>
</organism>
<keyword evidence="2" id="KW-0238">DNA-binding</keyword>
<keyword evidence="1" id="KW-0805">Transcription regulation</keyword>
<dbReference type="PROSITE" id="PS50995">
    <property type="entry name" value="HTH_MARR_2"/>
    <property type="match status" value="1"/>
</dbReference>
<keyword evidence="3" id="KW-0804">Transcription</keyword>
<accession>A0A5K8A9S1</accession>
<feature type="domain" description="HTH marR-type" evidence="4">
    <location>
        <begin position="1"/>
        <end position="167"/>
    </location>
</feature>
<dbReference type="Proteomes" id="UP000422108">
    <property type="component" value="Chromosome"/>
</dbReference>
<protein>
    <recommendedName>
        <fullName evidence="4">HTH marR-type domain-containing protein</fullName>
    </recommendedName>
</protein>
<dbReference type="GO" id="GO:0003677">
    <property type="term" value="F:DNA binding"/>
    <property type="evidence" value="ECO:0007669"/>
    <property type="project" value="UniProtKB-KW"/>
</dbReference>
<dbReference type="InterPro" id="IPR036390">
    <property type="entry name" value="WH_DNA-bd_sf"/>
</dbReference>
<evidence type="ECO:0000256" key="3">
    <source>
        <dbReference type="ARBA" id="ARBA00023163"/>
    </source>
</evidence>
<evidence type="ECO:0000313" key="6">
    <source>
        <dbReference type="Proteomes" id="UP000422108"/>
    </source>
</evidence>
<proteinExistence type="predicted"/>
<dbReference type="Pfam" id="PF01047">
    <property type="entry name" value="MarR"/>
    <property type="match status" value="1"/>
</dbReference>
<gene>
    <name evidence="5" type="ORF">DSCOOX_23880</name>
</gene>
<keyword evidence="6" id="KW-1185">Reference proteome</keyword>
<dbReference type="AlphaFoldDB" id="A0A5K8A9S1"/>
<dbReference type="EMBL" id="AP021879">
    <property type="protein sequence ID" value="BBO89208.1"/>
    <property type="molecule type" value="Genomic_DNA"/>
</dbReference>
<evidence type="ECO:0000313" key="5">
    <source>
        <dbReference type="EMBL" id="BBO89208.1"/>
    </source>
</evidence>
<evidence type="ECO:0000256" key="1">
    <source>
        <dbReference type="ARBA" id="ARBA00023015"/>
    </source>
</evidence>
<sequence length="184" mass="21131">MDSEIKRLTTRMDVDQYSRRFKALFPELDMNFMVNFGSTMLMLHTLMVLTESYFQSVGTSKGRFLILIRLLAVDSPQGESISELRPFYPITYAAMSGVLDTLEKDGMIERLPHPTDRRKVNIRITDAGRRFMMDFIPKHLANLKTISALLTDDDRARFPEILQKTITGFGRFLSKDTPPSDQAE</sequence>
<dbReference type="Gene3D" id="1.10.10.10">
    <property type="entry name" value="Winged helix-like DNA-binding domain superfamily/Winged helix DNA-binding domain"/>
    <property type="match status" value="1"/>
</dbReference>
<dbReference type="GO" id="GO:0003700">
    <property type="term" value="F:DNA-binding transcription factor activity"/>
    <property type="evidence" value="ECO:0007669"/>
    <property type="project" value="InterPro"/>
</dbReference>
<reference evidence="5 6" key="1">
    <citation type="submission" date="2019-11" db="EMBL/GenBank/DDBJ databases">
        <title>Comparative genomics of hydrocarbon-degrading Desulfosarcina strains.</title>
        <authorList>
            <person name="Watanabe M."/>
            <person name="Kojima H."/>
            <person name="Fukui M."/>
        </authorList>
    </citation>
    <scope>NUCLEOTIDE SEQUENCE [LARGE SCALE GENOMIC DNA]</scope>
    <source>
        <strain evidence="6">oXyS1</strain>
    </source>
</reference>
<dbReference type="PRINTS" id="PR00598">
    <property type="entry name" value="HTHMARR"/>
</dbReference>
<dbReference type="RefSeq" id="WP_155310437.1">
    <property type="nucleotide sequence ID" value="NZ_AP021879.1"/>
</dbReference>
<dbReference type="PANTHER" id="PTHR42756">
    <property type="entry name" value="TRANSCRIPTIONAL REGULATOR, MARR"/>
    <property type="match status" value="1"/>
</dbReference>
<dbReference type="SMART" id="SM00347">
    <property type="entry name" value="HTH_MARR"/>
    <property type="match status" value="1"/>
</dbReference>
<dbReference type="SUPFAM" id="SSF46785">
    <property type="entry name" value="Winged helix' DNA-binding domain"/>
    <property type="match status" value="1"/>
</dbReference>
<name>A0A5K8A9S1_9BACT</name>
<evidence type="ECO:0000256" key="2">
    <source>
        <dbReference type="ARBA" id="ARBA00023125"/>
    </source>
</evidence>